<dbReference type="Proteomes" id="UP000660380">
    <property type="component" value="Unassembled WGS sequence"/>
</dbReference>
<organism evidence="1 2">
    <name type="scientific">Scytonema hofmannii FACHB-248</name>
    <dbReference type="NCBI Taxonomy" id="1842502"/>
    <lineage>
        <taxon>Bacteria</taxon>
        <taxon>Bacillati</taxon>
        <taxon>Cyanobacteriota</taxon>
        <taxon>Cyanophyceae</taxon>
        <taxon>Nostocales</taxon>
        <taxon>Scytonemataceae</taxon>
        <taxon>Scytonema</taxon>
    </lineage>
</organism>
<reference evidence="1 2" key="1">
    <citation type="journal article" date="2020" name="ISME J.">
        <title>Comparative genomics reveals insights into cyanobacterial evolution and habitat adaptation.</title>
        <authorList>
            <person name="Chen M.Y."/>
            <person name="Teng W.K."/>
            <person name="Zhao L."/>
            <person name="Hu C.X."/>
            <person name="Zhou Y.K."/>
            <person name="Han B.P."/>
            <person name="Song L.R."/>
            <person name="Shu W.S."/>
        </authorList>
    </citation>
    <scope>NUCLEOTIDE SEQUENCE [LARGE SCALE GENOMIC DNA]</scope>
    <source>
        <strain evidence="1 2">FACHB-248</strain>
    </source>
</reference>
<keyword evidence="2" id="KW-1185">Reference proteome</keyword>
<protein>
    <submittedName>
        <fullName evidence="1">Uncharacterized protein</fullName>
    </submittedName>
</protein>
<sequence>MVLIENGASYQLKWTKILTESSLDDFSYLLWEFIPRRVIETAARYQPLTSGDRH</sequence>
<proteinExistence type="predicted"/>
<name>A0ABR8GXL1_9CYAN</name>
<accession>A0ABR8GXL1</accession>
<dbReference type="RefSeq" id="WP_186227547.1">
    <property type="nucleotide sequence ID" value="NZ_JACJTA010000075.1"/>
</dbReference>
<dbReference type="EMBL" id="JACJTA010000075">
    <property type="protein sequence ID" value="MBD2607855.1"/>
    <property type="molecule type" value="Genomic_DNA"/>
</dbReference>
<comment type="caution">
    <text evidence="1">The sequence shown here is derived from an EMBL/GenBank/DDBJ whole genome shotgun (WGS) entry which is preliminary data.</text>
</comment>
<evidence type="ECO:0000313" key="1">
    <source>
        <dbReference type="EMBL" id="MBD2607855.1"/>
    </source>
</evidence>
<gene>
    <name evidence="1" type="ORF">H6G81_25880</name>
</gene>
<evidence type="ECO:0000313" key="2">
    <source>
        <dbReference type="Proteomes" id="UP000660380"/>
    </source>
</evidence>